<proteinExistence type="predicted"/>
<name>A0A1M6DX11_9ACTN</name>
<dbReference type="EMBL" id="FQZG01000014">
    <property type="protein sequence ID" value="SHI77742.1"/>
    <property type="molecule type" value="Genomic_DNA"/>
</dbReference>
<dbReference type="Proteomes" id="UP000184512">
    <property type="component" value="Unassembled WGS sequence"/>
</dbReference>
<evidence type="ECO:0000313" key="3">
    <source>
        <dbReference type="Proteomes" id="UP000184512"/>
    </source>
</evidence>
<dbReference type="RefSeq" id="WP_073186479.1">
    <property type="nucleotide sequence ID" value="NZ_FQZG01000014.1"/>
</dbReference>
<dbReference type="STRING" id="1123357.SAMN02745244_01042"/>
<organism evidence="2 3">
    <name type="scientific">Tessaracoccus bendigoensis DSM 12906</name>
    <dbReference type="NCBI Taxonomy" id="1123357"/>
    <lineage>
        <taxon>Bacteria</taxon>
        <taxon>Bacillati</taxon>
        <taxon>Actinomycetota</taxon>
        <taxon>Actinomycetes</taxon>
        <taxon>Propionibacteriales</taxon>
        <taxon>Propionibacteriaceae</taxon>
        <taxon>Tessaracoccus</taxon>
    </lineage>
</organism>
<reference evidence="2 3" key="1">
    <citation type="submission" date="2016-11" db="EMBL/GenBank/DDBJ databases">
        <authorList>
            <person name="Jaros S."/>
            <person name="Januszkiewicz K."/>
            <person name="Wedrychowicz H."/>
        </authorList>
    </citation>
    <scope>NUCLEOTIDE SEQUENCE [LARGE SCALE GENOMIC DNA]</scope>
    <source>
        <strain evidence="2 3">DSM 12906</strain>
    </source>
</reference>
<feature type="chain" id="PRO_5012364394" evidence="1">
    <location>
        <begin position="26"/>
        <end position="113"/>
    </location>
</feature>
<evidence type="ECO:0000256" key="1">
    <source>
        <dbReference type="SAM" id="SignalP"/>
    </source>
</evidence>
<dbReference type="AlphaFoldDB" id="A0A1M6DX11"/>
<feature type="signal peptide" evidence="1">
    <location>
        <begin position="1"/>
        <end position="25"/>
    </location>
</feature>
<sequence>MKLRSKLSLVSMTAVITLLPVPAGAASALNVDPSDRIIPVPRPCVLPASTFEIRPPRPCPPDVPSPRPCEWDFEKPRCLYVPLEAYSVAAKGDLLPPMVPGPYNPIPDMLQEL</sequence>
<keyword evidence="1" id="KW-0732">Signal</keyword>
<protein>
    <submittedName>
        <fullName evidence="2">Uncharacterized protein</fullName>
    </submittedName>
</protein>
<gene>
    <name evidence="2" type="ORF">SAMN02745244_01042</name>
</gene>
<accession>A0A1M6DX11</accession>
<evidence type="ECO:0000313" key="2">
    <source>
        <dbReference type="EMBL" id="SHI77742.1"/>
    </source>
</evidence>
<keyword evidence="3" id="KW-1185">Reference proteome</keyword>